<dbReference type="AlphaFoldDB" id="M4B1P9"/>
<name>M4B1P9_HYAAE</name>
<dbReference type="VEuPathDB" id="FungiDB:HpaG800196"/>
<dbReference type="EnsemblProtists" id="HpaT800196">
    <property type="protein sequence ID" value="HpaP800196"/>
    <property type="gene ID" value="HpaG800196"/>
</dbReference>
<evidence type="ECO:0000313" key="1">
    <source>
        <dbReference type="EnsemblProtists" id="HpaP800196"/>
    </source>
</evidence>
<protein>
    <submittedName>
        <fullName evidence="1">Uncharacterized protein</fullName>
    </submittedName>
</protein>
<dbReference type="Proteomes" id="UP000011713">
    <property type="component" value="Unassembled WGS sequence"/>
</dbReference>
<dbReference type="HOGENOM" id="CLU_2459494_0_0_1"/>
<reference evidence="1" key="2">
    <citation type="submission" date="2015-06" db="UniProtKB">
        <authorList>
            <consortium name="EnsemblProtists"/>
        </authorList>
    </citation>
    <scope>IDENTIFICATION</scope>
    <source>
        <strain evidence="1">Emoy2</strain>
    </source>
</reference>
<organism evidence="1 2">
    <name type="scientific">Hyaloperonospora arabidopsidis (strain Emoy2)</name>
    <name type="common">Downy mildew agent</name>
    <name type="synonym">Peronospora arabidopsidis</name>
    <dbReference type="NCBI Taxonomy" id="559515"/>
    <lineage>
        <taxon>Eukaryota</taxon>
        <taxon>Sar</taxon>
        <taxon>Stramenopiles</taxon>
        <taxon>Oomycota</taxon>
        <taxon>Peronosporomycetes</taxon>
        <taxon>Peronosporales</taxon>
        <taxon>Peronosporaceae</taxon>
        <taxon>Hyaloperonospora</taxon>
    </lineage>
</organism>
<reference evidence="2" key="1">
    <citation type="journal article" date="2010" name="Science">
        <title>Signatures of adaptation to obligate biotrophy in the Hyaloperonospora arabidopsidis genome.</title>
        <authorList>
            <person name="Baxter L."/>
            <person name="Tripathy S."/>
            <person name="Ishaque N."/>
            <person name="Boot N."/>
            <person name="Cabral A."/>
            <person name="Kemen E."/>
            <person name="Thines M."/>
            <person name="Ah-Fong A."/>
            <person name="Anderson R."/>
            <person name="Badejoko W."/>
            <person name="Bittner-Eddy P."/>
            <person name="Boore J.L."/>
            <person name="Chibucos M.C."/>
            <person name="Coates M."/>
            <person name="Dehal P."/>
            <person name="Delehaunty K."/>
            <person name="Dong S."/>
            <person name="Downton P."/>
            <person name="Dumas B."/>
            <person name="Fabro G."/>
            <person name="Fronick C."/>
            <person name="Fuerstenberg S.I."/>
            <person name="Fulton L."/>
            <person name="Gaulin E."/>
            <person name="Govers F."/>
            <person name="Hughes L."/>
            <person name="Humphray S."/>
            <person name="Jiang R.H."/>
            <person name="Judelson H."/>
            <person name="Kamoun S."/>
            <person name="Kyung K."/>
            <person name="Meijer H."/>
            <person name="Minx P."/>
            <person name="Morris P."/>
            <person name="Nelson J."/>
            <person name="Phuntumart V."/>
            <person name="Qutob D."/>
            <person name="Rehmany A."/>
            <person name="Rougon-Cardoso A."/>
            <person name="Ryden P."/>
            <person name="Torto-Alalibo T."/>
            <person name="Studholme D."/>
            <person name="Wang Y."/>
            <person name="Win J."/>
            <person name="Wood J."/>
            <person name="Clifton S.W."/>
            <person name="Rogers J."/>
            <person name="Van den Ackerveken G."/>
            <person name="Jones J.D."/>
            <person name="McDowell J.M."/>
            <person name="Beynon J."/>
            <person name="Tyler B.M."/>
        </authorList>
    </citation>
    <scope>NUCLEOTIDE SEQUENCE [LARGE SCALE GENOMIC DNA]</scope>
    <source>
        <strain evidence="2">Emoy2</strain>
    </source>
</reference>
<dbReference type="InParanoid" id="M4B1P9"/>
<accession>M4B1P9</accession>
<dbReference type="EMBL" id="JH597776">
    <property type="status" value="NOT_ANNOTATED_CDS"/>
    <property type="molecule type" value="Genomic_DNA"/>
</dbReference>
<sequence length="89" mass="10078">MNKTTLGTVHLAETYRLPPEYKVPVTNVERNKARFHCNKHCHGKGTMVEAQLSAKVMTPKAAFFSSRPSSILAIWCTYSRLTASFHLRL</sequence>
<keyword evidence="2" id="KW-1185">Reference proteome</keyword>
<evidence type="ECO:0000313" key="2">
    <source>
        <dbReference type="Proteomes" id="UP000011713"/>
    </source>
</evidence>
<proteinExistence type="predicted"/>